<dbReference type="PANTHER" id="PTHR22604:SF105">
    <property type="entry name" value="TRANS-1,2-DIHYDROBENZENE-1,2-DIOL DEHYDROGENASE"/>
    <property type="match status" value="1"/>
</dbReference>
<dbReference type="InterPro" id="IPR036291">
    <property type="entry name" value="NAD(P)-bd_dom_sf"/>
</dbReference>
<evidence type="ECO:0000313" key="9">
    <source>
        <dbReference type="Proteomes" id="UP001140502"/>
    </source>
</evidence>
<keyword evidence="9" id="KW-1185">Reference proteome</keyword>
<dbReference type="Gene3D" id="3.30.360.10">
    <property type="entry name" value="Dihydrodipicolinate Reductase, domain 2"/>
    <property type="match status" value="1"/>
</dbReference>
<sequence>MLIFVQDRNMASIISRLVGAFYPTVVAKRDDAIKLGILGAANVAHMSLLTPAKSHPEIAIQAVAARDRKKAEEYAKANGIPEVKGSYQEMLDDKNIDAIYIPLPNSFHYEWAIRCIKAGKHVLVEKPCVSNAHEAEKLFNLPELSQPNGPVILEAFHTLFYPSWQYFLSFVNPEEIEHIRSQSMLPWFFTSKDGIIFDYNLSGGAMICMGTYNFAAIRQLFRAEPVECLSCETQTFSGEGREKCDITFKAKFRFPNGAIAETESTVRGSTIWTPSSVIVTNKEIIVPDKSLPSGQEKVLKRELTLYGFLYGIVWHRIDIKDMYTIRSNGKVIKTWEEKGSHKAYTFKEAGGKFAGFPGEDTWISYRHMLEQFVNKVKGRETQTWVSGEDSIGHMRMIDMAYEKSGLGIRPTRKYE</sequence>
<dbReference type="AlphaFoldDB" id="A0A9W8WFZ8"/>
<dbReference type="InterPro" id="IPR055170">
    <property type="entry name" value="GFO_IDH_MocA-like_dom"/>
</dbReference>
<dbReference type="EC" id="1.1.1.179" evidence="3"/>
<organism evidence="8 9">
    <name type="scientific">Fusarium piperis</name>
    <dbReference type="NCBI Taxonomy" id="1435070"/>
    <lineage>
        <taxon>Eukaryota</taxon>
        <taxon>Fungi</taxon>
        <taxon>Dikarya</taxon>
        <taxon>Ascomycota</taxon>
        <taxon>Pezizomycotina</taxon>
        <taxon>Sordariomycetes</taxon>
        <taxon>Hypocreomycetidae</taxon>
        <taxon>Hypocreales</taxon>
        <taxon>Nectriaceae</taxon>
        <taxon>Fusarium</taxon>
        <taxon>Fusarium solani species complex</taxon>
    </lineage>
</organism>
<evidence type="ECO:0000256" key="3">
    <source>
        <dbReference type="ARBA" id="ARBA00038984"/>
    </source>
</evidence>
<dbReference type="InterPro" id="IPR050984">
    <property type="entry name" value="Gfo/Idh/MocA_domain"/>
</dbReference>
<dbReference type="SUPFAM" id="SSF55347">
    <property type="entry name" value="Glyceraldehyde-3-phosphate dehydrogenase-like, C-terminal domain"/>
    <property type="match status" value="1"/>
</dbReference>
<dbReference type="Pfam" id="PF22725">
    <property type="entry name" value="GFO_IDH_MocA_C3"/>
    <property type="match status" value="1"/>
</dbReference>
<evidence type="ECO:0000256" key="4">
    <source>
        <dbReference type="ARBA" id="ARBA00042988"/>
    </source>
</evidence>
<feature type="domain" description="Gfo/Idh/MocA-like oxidoreductase N-terminal" evidence="6">
    <location>
        <begin position="33"/>
        <end position="141"/>
    </location>
</feature>
<evidence type="ECO:0000313" key="8">
    <source>
        <dbReference type="EMBL" id="KAJ4323728.1"/>
    </source>
</evidence>
<evidence type="ECO:0000259" key="7">
    <source>
        <dbReference type="Pfam" id="PF22725"/>
    </source>
</evidence>
<name>A0A9W8WFZ8_9HYPO</name>
<dbReference type="OrthoDB" id="6417021at2759"/>
<dbReference type="SUPFAM" id="SSF51735">
    <property type="entry name" value="NAD(P)-binding Rossmann-fold domains"/>
    <property type="match status" value="1"/>
</dbReference>
<feature type="domain" description="GFO/IDH/MocA-like oxidoreductase" evidence="7">
    <location>
        <begin position="175"/>
        <end position="267"/>
    </location>
</feature>
<evidence type="ECO:0000256" key="5">
    <source>
        <dbReference type="ARBA" id="ARBA00049233"/>
    </source>
</evidence>
<dbReference type="PANTHER" id="PTHR22604">
    <property type="entry name" value="OXIDOREDUCTASES"/>
    <property type="match status" value="1"/>
</dbReference>
<evidence type="ECO:0000256" key="2">
    <source>
        <dbReference type="ARBA" id="ARBA00023002"/>
    </source>
</evidence>
<evidence type="ECO:0000256" key="1">
    <source>
        <dbReference type="ARBA" id="ARBA00010928"/>
    </source>
</evidence>
<dbReference type="GO" id="GO:0000166">
    <property type="term" value="F:nucleotide binding"/>
    <property type="evidence" value="ECO:0007669"/>
    <property type="project" value="InterPro"/>
</dbReference>
<keyword evidence="2" id="KW-0560">Oxidoreductase</keyword>
<protein>
    <recommendedName>
        <fullName evidence="3">D-xylose 1-dehydrogenase (NADP(+), D-xylono-1,5-lactone-forming)</fullName>
        <ecNumber evidence="3">1.1.1.179</ecNumber>
    </recommendedName>
    <alternativeName>
        <fullName evidence="4">D-xylose-NADP dehydrogenase</fullName>
    </alternativeName>
</protein>
<dbReference type="GO" id="GO:0047837">
    <property type="term" value="F:D-xylose 1-dehydrogenase (NADP+) activity"/>
    <property type="evidence" value="ECO:0007669"/>
    <property type="project" value="UniProtKB-EC"/>
</dbReference>
<proteinExistence type="inferred from homology"/>
<dbReference type="Proteomes" id="UP001140502">
    <property type="component" value="Unassembled WGS sequence"/>
</dbReference>
<comment type="similarity">
    <text evidence="1">Belongs to the Gfo/Idh/MocA family.</text>
</comment>
<reference evidence="8" key="1">
    <citation type="submission" date="2022-10" db="EMBL/GenBank/DDBJ databases">
        <title>Tapping the CABI collections for fungal endophytes: first genome assemblies for Collariella, Neodidymelliopsis, Ascochyta clinopodiicola, Didymella pomorum, Didymosphaeria variabile, Neocosmospora piperis and Neocucurbitaria cava.</title>
        <authorList>
            <person name="Hill R."/>
        </authorList>
    </citation>
    <scope>NUCLEOTIDE SEQUENCE</scope>
    <source>
        <strain evidence="8">IMI 366586</strain>
    </source>
</reference>
<accession>A0A9W8WFZ8</accession>
<dbReference type="Gene3D" id="3.40.50.720">
    <property type="entry name" value="NAD(P)-binding Rossmann-like Domain"/>
    <property type="match status" value="1"/>
</dbReference>
<evidence type="ECO:0000259" key="6">
    <source>
        <dbReference type="Pfam" id="PF01408"/>
    </source>
</evidence>
<gene>
    <name evidence="8" type="ORF">N0V84_004203</name>
</gene>
<comment type="caution">
    <text evidence="8">The sequence shown here is derived from an EMBL/GenBank/DDBJ whole genome shotgun (WGS) entry which is preliminary data.</text>
</comment>
<dbReference type="Pfam" id="PF01408">
    <property type="entry name" value="GFO_IDH_MocA"/>
    <property type="match status" value="1"/>
</dbReference>
<comment type="catalytic activity">
    <reaction evidence="5">
        <text>D-xylose + NADP(+) = D-xylono-1,5-lactone + NADPH + H(+)</text>
        <dbReference type="Rhea" id="RHEA:22000"/>
        <dbReference type="ChEBI" id="CHEBI:15378"/>
        <dbReference type="ChEBI" id="CHEBI:15867"/>
        <dbReference type="ChEBI" id="CHEBI:53455"/>
        <dbReference type="ChEBI" id="CHEBI:57783"/>
        <dbReference type="ChEBI" id="CHEBI:58349"/>
        <dbReference type="EC" id="1.1.1.179"/>
    </reaction>
</comment>
<dbReference type="InterPro" id="IPR000683">
    <property type="entry name" value="Gfo/Idh/MocA-like_OxRdtase_N"/>
</dbReference>
<dbReference type="EMBL" id="JAPEUR010000067">
    <property type="protein sequence ID" value="KAJ4323728.1"/>
    <property type="molecule type" value="Genomic_DNA"/>
</dbReference>